<keyword evidence="1" id="KW-0472">Membrane</keyword>
<name>A0A1I3XAN3_9BACL</name>
<dbReference type="RefSeq" id="WP_092270140.1">
    <property type="nucleotide sequence ID" value="NZ_BJOE01000012.1"/>
</dbReference>
<dbReference type="AlphaFoldDB" id="A0A1I3XAN3"/>
<dbReference type="GO" id="GO:0006355">
    <property type="term" value="P:regulation of DNA-templated transcription"/>
    <property type="evidence" value="ECO:0007669"/>
    <property type="project" value="TreeGrafter"/>
</dbReference>
<feature type="domain" description="DJ-1/PfpI" evidence="2">
    <location>
        <begin position="61"/>
        <end position="222"/>
    </location>
</feature>
<dbReference type="Pfam" id="PF01965">
    <property type="entry name" value="DJ-1_PfpI"/>
    <property type="match status" value="1"/>
</dbReference>
<dbReference type="InterPro" id="IPR002818">
    <property type="entry name" value="DJ-1/PfpI"/>
</dbReference>
<keyword evidence="4" id="KW-1185">Reference proteome</keyword>
<evidence type="ECO:0000256" key="1">
    <source>
        <dbReference type="SAM" id="Phobius"/>
    </source>
</evidence>
<accession>A0A1I3XAN3</accession>
<sequence>MFRILMRIAIYVVTFVLIAGSVGAVGFRNSQIDFYQSFREEPVPLLQGVTIPQHDPAKPTVAVVLGDTITEDFDFLMPYNLFSRTGAYNVYAVAPDHQVKSLTGGLDVVPHVTFQELDGLLGKSPDIIVVPNMLIFGSQYQSVLTWIKKHADTTLLSICAGSAQLADAGLLKGKSAATHWQIMPDMKRFFPDTAWTVSKRYVVEGNIITSAGQTAGIDAVLYVISKELGEPVANQIAKEVHYPSYPFLHHPDVDPYSIDLKFMTYLLNNAYQWHKQKTGVLLYNGIEELALSSIFDSYSDTGTTNVLTISQSERPVVTAHNLILLARYQMPNAPKLDKMIVPGADAKTIAAKDIQQWQEAGRSENALLIHANSPDRFVFEAPIEDLSKQEDILSAEHAVKRLEYRANQIMLEGKPFSLETYGNLILLTIISLLVARFIDKRFMTKKIKHLPYR</sequence>
<keyword evidence="1" id="KW-1133">Transmembrane helix</keyword>
<dbReference type="EMBL" id="FORT01000009">
    <property type="protein sequence ID" value="SFK16615.1"/>
    <property type="molecule type" value="Genomic_DNA"/>
</dbReference>
<dbReference type="PANTHER" id="PTHR43130">
    <property type="entry name" value="ARAC-FAMILY TRANSCRIPTIONAL REGULATOR"/>
    <property type="match status" value="1"/>
</dbReference>
<dbReference type="Gene3D" id="3.40.50.880">
    <property type="match status" value="2"/>
</dbReference>
<feature type="transmembrane region" description="Helical" evidence="1">
    <location>
        <begin position="420"/>
        <end position="438"/>
    </location>
</feature>
<gene>
    <name evidence="3" type="ORF">SAMN05518846_109146</name>
</gene>
<evidence type="ECO:0000259" key="2">
    <source>
        <dbReference type="Pfam" id="PF01965"/>
    </source>
</evidence>
<dbReference type="InterPro" id="IPR029062">
    <property type="entry name" value="Class_I_gatase-like"/>
</dbReference>
<dbReference type="Proteomes" id="UP000198915">
    <property type="component" value="Unassembled WGS sequence"/>
</dbReference>
<protein>
    <submittedName>
        <fullName evidence="3">DJ-1/PfpI family protein</fullName>
    </submittedName>
</protein>
<dbReference type="SUPFAM" id="SSF52317">
    <property type="entry name" value="Class I glutamine amidotransferase-like"/>
    <property type="match status" value="1"/>
</dbReference>
<proteinExistence type="predicted"/>
<evidence type="ECO:0000313" key="4">
    <source>
        <dbReference type="Proteomes" id="UP000198915"/>
    </source>
</evidence>
<dbReference type="PANTHER" id="PTHR43130:SF3">
    <property type="entry name" value="HTH-TYPE TRANSCRIPTIONAL REGULATOR RV1931C"/>
    <property type="match status" value="1"/>
</dbReference>
<keyword evidence="1" id="KW-0812">Transmembrane</keyword>
<dbReference type="STRING" id="1884381.SAMN05518846_109146"/>
<reference evidence="4" key="1">
    <citation type="submission" date="2016-10" db="EMBL/GenBank/DDBJ databases">
        <authorList>
            <person name="Varghese N."/>
            <person name="Submissions S."/>
        </authorList>
    </citation>
    <scope>NUCLEOTIDE SEQUENCE [LARGE SCALE GENOMIC DNA]</scope>
    <source>
        <strain evidence="4">OK042</strain>
    </source>
</reference>
<evidence type="ECO:0000313" key="3">
    <source>
        <dbReference type="EMBL" id="SFK16615.1"/>
    </source>
</evidence>
<dbReference type="InterPro" id="IPR052158">
    <property type="entry name" value="INH-QAR"/>
</dbReference>
<organism evidence="3 4">
    <name type="scientific">Brevibacillus centrosporus</name>
    <dbReference type="NCBI Taxonomy" id="54910"/>
    <lineage>
        <taxon>Bacteria</taxon>
        <taxon>Bacillati</taxon>
        <taxon>Bacillota</taxon>
        <taxon>Bacilli</taxon>
        <taxon>Bacillales</taxon>
        <taxon>Paenibacillaceae</taxon>
        <taxon>Brevibacillus</taxon>
    </lineage>
</organism>